<feature type="compositionally biased region" description="Basic and acidic residues" evidence="1">
    <location>
        <begin position="1"/>
        <end position="17"/>
    </location>
</feature>
<dbReference type="AlphaFoldDB" id="A0A1J1LI82"/>
<feature type="region of interest" description="Disordered" evidence="1">
    <location>
        <begin position="1"/>
        <end position="27"/>
    </location>
</feature>
<name>A0A1J1LI82_9CYAN</name>
<keyword evidence="3" id="KW-1185">Reference proteome</keyword>
<protein>
    <submittedName>
        <fullName evidence="2">Uncharacterized protein</fullName>
    </submittedName>
</protein>
<organism evidence="2 3">
    <name type="scientific">Planktothrix tepida PCC 9214</name>
    <dbReference type="NCBI Taxonomy" id="671072"/>
    <lineage>
        <taxon>Bacteria</taxon>
        <taxon>Bacillati</taxon>
        <taxon>Cyanobacteriota</taxon>
        <taxon>Cyanophyceae</taxon>
        <taxon>Oscillatoriophycideae</taxon>
        <taxon>Oscillatoriales</taxon>
        <taxon>Microcoleaceae</taxon>
        <taxon>Planktothrix</taxon>
    </lineage>
</organism>
<gene>
    <name evidence="2" type="ORF">PL9214290888</name>
</gene>
<proteinExistence type="predicted"/>
<evidence type="ECO:0000313" key="3">
    <source>
        <dbReference type="Proteomes" id="UP000184315"/>
    </source>
</evidence>
<dbReference type="EMBL" id="CZDF01000132">
    <property type="protein sequence ID" value="CUR31297.1"/>
    <property type="molecule type" value="Genomic_DNA"/>
</dbReference>
<dbReference type="STRING" id="671072.PL9214290888"/>
<dbReference type="Proteomes" id="UP000184315">
    <property type="component" value="Unassembled WGS sequence"/>
</dbReference>
<feature type="compositionally biased region" description="Polar residues" evidence="1">
    <location>
        <begin position="18"/>
        <end position="27"/>
    </location>
</feature>
<evidence type="ECO:0000256" key="1">
    <source>
        <dbReference type="SAM" id="MobiDB-lite"/>
    </source>
</evidence>
<accession>A0A1J1LI82</accession>
<sequence>MDGKLNTEQEFRCRYPSDKNSSLGETPMATNTSLEERIAAVEAAIFELQKQLANPQPTNWLQQITGSFKDEPAFEEVLALGRAIRQGDESVLEAEDEQ</sequence>
<reference evidence="3" key="1">
    <citation type="submission" date="2015-10" db="EMBL/GenBank/DDBJ databases">
        <authorList>
            <person name="Regsiter A."/>
            <person name="william w."/>
        </authorList>
    </citation>
    <scope>NUCLEOTIDE SEQUENCE [LARGE SCALE GENOMIC DNA]</scope>
</reference>
<evidence type="ECO:0000313" key="2">
    <source>
        <dbReference type="EMBL" id="CUR31297.1"/>
    </source>
</evidence>